<evidence type="ECO:0000313" key="4">
    <source>
        <dbReference type="Proteomes" id="UP000290900"/>
    </source>
</evidence>
<dbReference type="InParanoid" id="A0A448YJE9"/>
<reference evidence="3 4" key="1">
    <citation type="submission" date="2018-12" db="EMBL/GenBank/DDBJ databases">
        <authorList>
            <person name="Tiukova I."/>
            <person name="Dainat J."/>
        </authorList>
    </citation>
    <scope>NUCLEOTIDE SEQUENCE [LARGE SCALE GENOMIC DNA]</scope>
</reference>
<dbReference type="GO" id="GO:0006897">
    <property type="term" value="P:endocytosis"/>
    <property type="evidence" value="ECO:0007669"/>
    <property type="project" value="TreeGrafter"/>
</dbReference>
<dbReference type="Pfam" id="PF06687">
    <property type="entry name" value="SUR7"/>
    <property type="match status" value="1"/>
</dbReference>
<evidence type="ECO:0000256" key="1">
    <source>
        <dbReference type="SAM" id="MobiDB-lite"/>
    </source>
</evidence>
<feature type="transmembrane region" description="Helical" evidence="2">
    <location>
        <begin position="149"/>
        <end position="172"/>
    </location>
</feature>
<dbReference type="AlphaFoldDB" id="A0A448YJE9"/>
<dbReference type="GO" id="GO:0032185">
    <property type="term" value="P:septin cytoskeleton organization"/>
    <property type="evidence" value="ECO:0007669"/>
    <property type="project" value="TreeGrafter"/>
</dbReference>
<feature type="compositionally biased region" description="Low complexity" evidence="1">
    <location>
        <begin position="258"/>
        <end position="267"/>
    </location>
</feature>
<dbReference type="GO" id="GO:0030866">
    <property type="term" value="P:cortical actin cytoskeleton organization"/>
    <property type="evidence" value="ECO:0007669"/>
    <property type="project" value="TreeGrafter"/>
</dbReference>
<feature type="region of interest" description="Disordered" evidence="1">
    <location>
        <begin position="258"/>
        <end position="307"/>
    </location>
</feature>
<keyword evidence="2" id="KW-0472">Membrane</keyword>
<evidence type="ECO:0000256" key="2">
    <source>
        <dbReference type="SAM" id="Phobius"/>
    </source>
</evidence>
<evidence type="ECO:0000313" key="3">
    <source>
        <dbReference type="EMBL" id="VEU21016.1"/>
    </source>
</evidence>
<feature type="transmembrane region" description="Helical" evidence="2">
    <location>
        <begin position="192"/>
        <end position="213"/>
    </location>
</feature>
<feature type="transmembrane region" description="Helical" evidence="2">
    <location>
        <begin position="116"/>
        <end position="137"/>
    </location>
</feature>
<dbReference type="PANTHER" id="PTHR36414:SF1">
    <property type="entry name" value="PROTEIN SUR7"/>
    <property type="match status" value="1"/>
</dbReference>
<dbReference type="InterPro" id="IPR009571">
    <property type="entry name" value="SUR7/Rim9-like_fungi"/>
</dbReference>
<sequence>MFFSLVSRILSVILLAGATLCLIFIVLSGSINSFPFDEFYWVQADTSKIPAAGGDVTRWTYWGICHPDAYDASNNGNCSSLGPDKPLSPYDNFGNSTSLPQDFVENRDTYYYLSRFSFPLLLIALFFSGISFLAQLIVPCWGSMRHVTVLFVTIGLILVLAGAATETAVSVLTKQKFKDAGYSAKLGSSMMGLLWASVACLLIVFFLTCCNSLRRAYITHRDLAANEKALELNQINQQPVEAQPDLAPAQSQLAAAPLATQGAQAPLSPSETAEDYGQSQGALPSNEGGIRFFKIKRTSKNGDEESL</sequence>
<organism evidence="3 4">
    <name type="scientific">Brettanomyces naardenensis</name>
    <name type="common">Yeast</name>
    <dbReference type="NCBI Taxonomy" id="13370"/>
    <lineage>
        <taxon>Eukaryota</taxon>
        <taxon>Fungi</taxon>
        <taxon>Dikarya</taxon>
        <taxon>Ascomycota</taxon>
        <taxon>Saccharomycotina</taxon>
        <taxon>Pichiomycetes</taxon>
        <taxon>Pichiales</taxon>
        <taxon>Pichiaceae</taxon>
        <taxon>Brettanomyces</taxon>
    </lineage>
</organism>
<feature type="transmembrane region" description="Helical" evidence="2">
    <location>
        <begin position="12"/>
        <end position="31"/>
    </location>
</feature>
<gene>
    <name evidence="3" type="ORF">BRENAR_LOCUS1751</name>
</gene>
<keyword evidence="4" id="KW-1185">Reference proteome</keyword>
<dbReference type="PANTHER" id="PTHR36414">
    <property type="entry name" value="PROTEIN SUR7"/>
    <property type="match status" value="1"/>
</dbReference>
<name>A0A448YJE9_BRENA</name>
<dbReference type="GO" id="GO:0005886">
    <property type="term" value="C:plasma membrane"/>
    <property type="evidence" value="ECO:0007669"/>
    <property type="project" value="InterPro"/>
</dbReference>
<dbReference type="Proteomes" id="UP000290900">
    <property type="component" value="Unassembled WGS sequence"/>
</dbReference>
<keyword evidence="2" id="KW-0812">Transmembrane</keyword>
<dbReference type="GO" id="GO:0045121">
    <property type="term" value="C:membrane raft"/>
    <property type="evidence" value="ECO:0007669"/>
    <property type="project" value="TreeGrafter"/>
</dbReference>
<dbReference type="FunCoup" id="A0A448YJE9">
    <property type="interactions" value="76"/>
</dbReference>
<dbReference type="EMBL" id="CAACVR010000009">
    <property type="protein sequence ID" value="VEU21016.1"/>
    <property type="molecule type" value="Genomic_DNA"/>
</dbReference>
<keyword evidence="2" id="KW-1133">Transmembrane helix</keyword>
<dbReference type="Gene3D" id="1.20.140.150">
    <property type="match status" value="1"/>
</dbReference>
<dbReference type="GO" id="GO:0005938">
    <property type="term" value="C:cell cortex"/>
    <property type="evidence" value="ECO:0007669"/>
    <property type="project" value="TreeGrafter"/>
</dbReference>
<dbReference type="OrthoDB" id="5419460at2759"/>
<proteinExistence type="predicted"/>
<accession>A0A448YJE9</accession>
<protein>
    <submittedName>
        <fullName evidence="3">DEKNAAC101986</fullName>
    </submittedName>
</protein>
<dbReference type="GO" id="GO:0031505">
    <property type="term" value="P:fungal-type cell wall organization"/>
    <property type="evidence" value="ECO:0007669"/>
    <property type="project" value="TreeGrafter"/>
</dbReference>